<evidence type="ECO:0000256" key="1">
    <source>
        <dbReference type="ARBA" id="ARBA00022729"/>
    </source>
</evidence>
<dbReference type="Gene3D" id="2.60.40.3620">
    <property type="match status" value="3"/>
</dbReference>
<dbReference type="Pfam" id="PF18962">
    <property type="entry name" value="Por_Secre_tail"/>
    <property type="match status" value="1"/>
</dbReference>
<reference evidence="4 5" key="1">
    <citation type="submission" date="2018-04" db="EMBL/GenBank/DDBJ databases">
        <title>Genome sequencing of Flavobacterium sp. HYN0059.</title>
        <authorList>
            <person name="Yi H."/>
            <person name="Baek C."/>
        </authorList>
    </citation>
    <scope>NUCLEOTIDE SEQUENCE [LARGE SCALE GENOMIC DNA]</scope>
    <source>
        <strain evidence="4 5">HYN0059</strain>
    </source>
</reference>
<dbReference type="NCBIfam" id="TIGR04183">
    <property type="entry name" value="Por_Secre_tail"/>
    <property type="match status" value="1"/>
</dbReference>
<dbReference type="OrthoDB" id="975117at2"/>
<evidence type="ECO:0000313" key="5">
    <source>
        <dbReference type="Proteomes" id="UP000244929"/>
    </source>
</evidence>
<dbReference type="KEGG" id="falb:HYN59_15095"/>
<gene>
    <name evidence="4" type="ORF">HYN59_15095</name>
</gene>
<dbReference type="Proteomes" id="UP000244929">
    <property type="component" value="Chromosome"/>
</dbReference>
<keyword evidence="5" id="KW-1185">Reference proteome</keyword>
<dbReference type="InterPro" id="IPR026444">
    <property type="entry name" value="Secre_tail"/>
</dbReference>
<keyword evidence="2" id="KW-0472">Membrane</keyword>
<keyword evidence="2" id="KW-1133">Transmembrane helix</keyword>
<keyword evidence="1" id="KW-0732">Signal</keyword>
<feature type="transmembrane region" description="Helical" evidence="2">
    <location>
        <begin position="27"/>
        <end position="45"/>
    </location>
</feature>
<dbReference type="EMBL" id="CP029186">
    <property type="protein sequence ID" value="AWH86352.1"/>
    <property type="molecule type" value="Genomic_DNA"/>
</dbReference>
<evidence type="ECO:0000259" key="3">
    <source>
        <dbReference type="Pfam" id="PF18962"/>
    </source>
</evidence>
<accession>A0A2S1R163</accession>
<name>A0A2S1R163_9FLAO</name>
<organism evidence="4 5">
    <name type="scientific">Flavobacterium album</name>
    <dbReference type="NCBI Taxonomy" id="2175091"/>
    <lineage>
        <taxon>Bacteria</taxon>
        <taxon>Pseudomonadati</taxon>
        <taxon>Bacteroidota</taxon>
        <taxon>Flavobacteriia</taxon>
        <taxon>Flavobacteriales</taxon>
        <taxon>Flavobacteriaceae</taxon>
        <taxon>Flavobacterium</taxon>
    </lineage>
</organism>
<dbReference type="AlphaFoldDB" id="A0A2S1R163"/>
<proteinExistence type="predicted"/>
<evidence type="ECO:0000313" key="4">
    <source>
        <dbReference type="EMBL" id="AWH86352.1"/>
    </source>
</evidence>
<evidence type="ECO:0000256" key="2">
    <source>
        <dbReference type="SAM" id="Phobius"/>
    </source>
</evidence>
<keyword evidence="2" id="KW-0812">Transmembrane</keyword>
<sequence length="422" mass="45914">MLNYNVYTCIKDPDHLTNIIFTIMKKLLLTFLLFIAGTTMMFAQFPSVGILGAATPLGWSGNQPDIAMATNDGVTYTLNNISLYTGGLKFRQDNSWPLNWGNTAWPSGTGVQDQGGMDVPVVVGVYDITFNLTTKEYSFVYKFPVIGIRGNATSVDWGSADGDILLSTTDGVTYTRNNFTLDNGGLKFRQDNDWPNNWGGATWPSGTGIFNQDGVDVQAQAGSYNITFNRTTLEYNFEQVFISIGMIGSATTAGWDGPDIDMETADGITYTLNNYALTTGGLKFRENDEWPNNWGGTDWPSGVGIFDQGGVDIPVQAGTYNITFNHVSKVYNFENSETAGYTEFNSNGITIFPNPAKEVINIGSTNEQLSNITILDVTGKIAASFTANATNAALDISALSASIYFVQISTEKNVHTAKFVKN</sequence>
<protein>
    <recommendedName>
        <fullName evidence="3">Secretion system C-terminal sorting domain-containing protein</fullName>
    </recommendedName>
</protein>
<feature type="domain" description="Secretion system C-terminal sorting" evidence="3">
    <location>
        <begin position="351"/>
        <end position="420"/>
    </location>
</feature>